<sequence>MDHRLRKEFKLVSGMPVKKAADEVCRRLIKGIATGAINYETYRAWMETPDDTSVAIPDYK</sequence>
<dbReference type="EMBL" id="JBEPLJ010000014">
    <property type="protein sequence ID" value="MET3587359.1"/>
    <property type="molecule type" value="Genomic_DNA"/>
</dbReference>
<evidence type="ECO:0000313" key="2">
    <source>
        <dbReference type="Proteomes" id="UP001549031"/>
    </source>
</evidence>
<name>A0ABV2HA26_9HYPH</name>
<gene>
    <name evidence="1" type="ORF">ABID21_003484</name>
</gene>
<comment type="caution">
    <text evidence="1">The sequence shown here is derived from an EMBL/GenBank/DDBJ whole genome shotgun (WGS) entry which is preliminary data.</text>
</comment>
<evidence type="ECO:0000313" key="1">
    <source>
        <dbReference type="EMBL" id="MET3587359.1"/>
    </source>
</evidence>
<reference evidence="1 2" key="1">
    <citation type="submission" date="2024-06" db="EMBL/GenBank/DDBJ databases">
        <title>Genomic Encyclopedia of Type Strains, Phase IV (KMG-IV): sequencing the most valuable type-strain genomes for metagenomic binning, comparative biology and taxonomic classification.</title>
        <authorList>
            <person name="Goeker M."/>
        </authorList>
    </citation>
    <scope>NUCLEOTIDE SEQUENCE [LARGE SCALE GENOMIC DNA]</scope>
    <source>
        <strain evidence="1 2">DSM 105042</strain>
    </source>
</reference>
<proteinExistence type="predicted"/>
<protein>
    <submittedName>
        <fullName evidence="1">Uncharacterized protein</fullName>
    </submittedName>
</protein>
<keyword evidence="2" id="KW-1185">Reference proteome</keyword>
<organism evidence="1 2">
    <name type="scientific">Pseudorhizobium tarimense</name>
    <dbReference type="NCBI Taxonomy" id="1079109"/>
    <lineage>
        <taxon>Bacteria</taxon>
        <taxon>Pseudomonadati</taxon>
        <taxon>Pseudomonadota</taxon>
        <taxon>Alphaproteobacteria</taxon>
        <taxon>Hyphomicrobiales</taxon>
        <taxon>Rhizobiaceae</taxon>
        <taxon>Rhizobium/Agrobacterium group</taxon>
        <taxon>Pseudorhizobium</taxon>
    </lineage>
</organism>
<dbReference type="Proteomes" id="UP001549031">
    <property type="component" value="Unassembled WGS sequence"/>
</dbReference>
<accession>A0ABV2HA26</accession>